<evidence type="ECO:0000256" key="2">
    <source>
        <dbReference type="ARBA" id="ARBA00022801"/>
    </source>
</evidence>
<feature type="domain" description="Isochorismatase-like" evidence="4">
    <location>
        <begin position="159"/>
        <end position="338"/>
    </location>
</feature>
<proteinExistence type="inferred from homology"/>
<dbReference type="InterPro" id="IPR000868">
    <property type="entry name" value="Isochorismatase-like_dom"/>
</dbReference>
<gene>
    <name evidence="5" type="ORF">Aory04_001214400</name>
</gene>
<evidence type="ECO:0000256" key="3">
    <source>
        <dbReference type="SAM" id="MobiDB-lite"/>
    </source>
</evidence>
<evidence type="ECO:0000259" key="4">
    <source>
        <dbReference type="Pfam" id="PF00857"/>
    </source>
</evidence>
<accession>A0AAN4YUW8</accession>
<dbReference type="EMBL" id="BSYA01000231">
    <property type="protein sequence ID" value="GMG37250.1"/>
    <property type="molecule type" value="Genomic_DNA"/>
</dbReference>
<dbReference type="Proteomes" id="UP001165205">
    <property type="component" value="Unassembled WGS sequence"/>
</dbReference>
<dbReference type="InterPro" id="IPR016181">
    <property type="entry name" value="Acyl_CoA_acyltransferase"/>
</dbReference>
<sequence>MTTNPPPGAEVLLPPAQPPAPHPLVGRTITLHPIQESHTQGLWNIVGGTTDPKKTAVWTYLPEGPYPEDTYTDFKTSIQKKTTSKDPFFYTIFDNRTQKPQGWITLMSIVPEHLRVEIGHVLFAPELQPEQVFNKHSTGANNWILPAQTKQHTTMASKTAFLVLDLQKGVTGQILDDSTPKRESYIDRLASVVKAAREKSIQIIHVKTAFRRDFPDLHPRNPSAQRVIPTGKYTEGDESVELHPAVAPHENDIVTTKRRVSAFVGSDLDVVLRSSRIENLVVVGLITSGAVLSTVRQAADLDYGLTVLEDLCLDRDQEVHDVLMKKVIAKQADVVGSEEWLARL</sequence>
<dbReference type="CDD" id="cd00431">
    <property type="entry name" value="cysteine_hydrolases"/>
    <property type="match status" value="1"/>
</dbReference>
<dbReference type="SUPFAM" id="SSF55729">
    <property type="entry name" value="Acyl-CoA N-acyltransferases (Nat)"/>
    <property type="match status" value="1"/>
</dbReference>
<evidence type="ECO:0000256" key="1">
    <source>
        <dbReference type="ARBA" id="ARBA00006336"/>
    </source>
</evidence>
<dbReference type="InterPro" id="IPR050272">
    <property type="entry name" value="Isochorismatase-like_hydrls"/>
</dbReference>
<evidence type="ECO:0000313" key="6">
    <source>
        <dbReference type="Proteomes" id="UP001165205"/>
    </source>
</evidence>
<reference evidence="5" key="1">
    <citation type="submission" date="2023-04" db="EMBL/GenBank/DDBJ databases">
        <title>Aspergillus oryzae NBRC 4228.</title>
        <authorList>
            <person name="Ichikawa N."/>
            <person name="Sato H."/>
            <person name="Tonouchi N."/>
        </authorList>
    </citation>
    <scope>NUCLEOTIDE SEQUENCE</scope>
    <source>
        <strain evidence="5">NBRC 4228</strain>
    </source>
</reference>
<keyword evidence="2" id="KW-0378">Hydrolase</keyword>
<dbReference type="PANTHER" id="PTHR43540:SF1">
    <property type="entry name" value="ISOCHORISMATASE HYDROLASE"/>
    <property type="match status" value="1"/>
</dbReference>
<dbReference type="Gene3D" id="3.40.630.30">
    <property type="match status" value="1"/>
</dbReference>
<dbReference type="Pfam" id="PF00857">
    <property type="entry name" value="Isochorismatase"/>
    <property type="match status" value="1"/>
</dbReference>
<name>A0AAN4YUW8_ASPOZ</name>
<dbReference type="GO" id="GO:0016787">
    <property type="term" value="F:hydrolase activity"/>
    <property type="evidence" value="ECO:0007669"/>
    <property type="project" value="UniProtKB-KW"/>
</dbReference>
<dbReference type="InterPro" id="IPR036380">
    <property type="entry name" value="Isochorismatase-like_sf"/>
</dbReference>
<organism evidence="5 6">
    <name type="scientific">Aspergillus oryzae</name>
    <name type="common">Yellow koji mold</name>
    <dbReference type="NCBI Taxonomy" id="5062"/>
    <lineage>
        <taxon>Eukaryota</taxon>
        <taxon>Fungi</taxon>
        <taxon>Dikarya</taxon>
        <taxon>Ascomycota</taxon>
        <taxon>Pezizomycotina</taxon>
        <taxon>Eurotiomycetes</taxon>
        <taxon>Eurotiomycetidae</taxon>
        <taxon>Eurotiales</taxon>
        <taxon>Aspergillaceae</taxon>
        <taxon>Aspergillus</taxon>
        <taxon>Aspergillus subgen. Circumdati</taxon>
    </lineage>
</organism>
<comment type="caution">
    <text evidence="5">The sequence shown here is derived from an EMBL/GenBank/DDBJ whole genome shotgun (WGS) entry which is preliminary data.</text>
</comment>
<feature type="region of interest" description="Disordered" evidence="3">
    <location>
        <begin position="1"/>
        <end position="22"/>
    </location>
</feature>
<protein>
    <submittedName>
        <fullName evidence="5">Unnamed protein product</fullName>
    </submittedName>
</protein>
<dbReference type="SUPFAM" id="SSF52499">
    <property type="entry name" value="Isochorismatase-like hydrolases"/>
    <property type="match status" value="1"/>
</dbReference>
<dbReference type="Gene3D" id="3.40.50.850">
    <property type="entry name" value="Isochorismatase-like"/>
    <property type="match status" value="1"/>
</dbReference>
<evidence type="ECO:0000313" key="5">
    <source>
        <dbReference type="EMBL" id="GMG37250.1"/>
    </source>
</evidence>
<comment type="similarity">
    <text evidence="1">Belongs to the isochorismatase family.</text>
</comment>
<dbReference type="PANTHER" id="PTHR43540">
    <property type="entry name" value="PEROXYUREIDOACRYLATE/UREIDOACRYLATE AMIDOHYDROLASE-RELATED"/>
    <property type="match status" value="1"/>
</dbReference>
<dbReference type="AlphaFoldDB" id="A0AAN4YUW8"/>